<dbReference type="SUPFAM" id="SSF46689">
    <property type="entry name" value="Homeodomain-like"/>
    <property type="match status" value="2"/>
</dbReference>
<keyword evidence="6" id="KW-1185">Reference proteome</keyword>
<dbReference type="Pfam" id="PF14526">
    <property type="entry name" value="Cass2"/>
    <property type="match status" value="1"/>
</dbReference>
<dbReference type="PROSITE" id="PS00041">
    <property type="entry name" value="HTH_ARAC_FAMILY_1"/>
    <property type="match status" value="1"/>
</dbReference>
<dbReference type="SMART" id="SM00871">
    <property type="entry name" value="AraC_E_bind"/>
    <property type="match status" value="1"/>
</dbReference>
<dbReference type="SUPFAM" id="SSF55136">
    <property type="entry name" value="Probable bacterial effector-binding domain"/>
    <property type="match status" value="1"/>
</dbReference>
<evidence type="ECO:0000313" key="6">
    <source>
        <dbReference type="Proteomes" id="UP000596739"/>
    </source>
</evidence>
<evidence type="ECO:0000256" key="1">
    <source>
        <dbReference type="ARBA" id="ARBA00023015"/>
    </source>
</evidence>
<dbReference type="EMBL" id="JAENHN010000051">
    <property type="protein sequence ID" value="MBK1812740.1"/>
    <property type="molecule type" value="Genomic_DNA"/>
</dbReference>
<dbReference type="InterPro" id="IPR011256">
    <property type="entry name" value="Reg_factor_effector_dom_sf"/>
</dbReference>
<evidence type="ECO:0000313" key="5">
    <source>
        <dbReference type="EMBL" id="MBK1812740.1"/>
    </source>
</evidence>
<reference evidence="6" key="1">
    <citation type="submission" date="2021-01" db="EMBL/GenBank/DDBJ databases">
        <title>Genome public.</title>
        <authorList>
            <person name="Liu C."/>
            <person name="Sun Q."/>
        </authorList>
    </citation>
    <scope>NUCLEOTIDE SEQUENCE [LARGE SCALE GENOMIC DNA]</scope>
    <source>
        <strain evidence="6">YIM B02505</strain>
    </source>
</reference>
<organism evidence="5 6">
    <name type="scientific">Clostridium yunnanense</name>
    <dbReference type="NCBI Taxonomy" id="2800325"/>
    <lineage>
        <taxon>Bacteria</taxon>
        <taxon>Bacillati</taxon>
        <taxon>Bacillota</taxon>
        <taxon>Clostridia</taxon>
        <taxon>Eubacteriales</taxon>
        <taxon>Clostridiaceae</taxon>
        <taxon>Clostridium</taxon>
    </lineage>
</organism>
<accession>A0ABS1ETS9</accession>
<dbReference type="Pfam" id="PF12833">
    <property type="entry name" value="HTH_18"/>
    <property type="match status" value="1"/>
</dbReference>
<dbReference type="InterPro" id="IPR018062">
    <property type="entry name" value="HTH_AraC-typ_CS"/>
</dbReference>
<gene>
    <name evidence="5" type="ORF">JHL18_19140</name>
</gene>
<dbReference type="InterPro" id="IPR010499">
    <property type="entry name" value="AraC_E-bd"/>
</dbReference>
<dbReference type="InterPro" id="IPR018060">
    <property type="entry name" value="HTH_AraC"/>
</dbReference>
<dbReference type="InterPro" id="IPR050959">
    <property type="entry name" value="MarA-like"/>
</dbReference>
<evidence type="ECO:0000259" key="4">
    <source>
        <dbReference type="PROSITE" id="PS01124"/>
    </source>
</evidence>
<dbReference type="RefSeq" id="WP_200272231.1">
    <property type="nucleotide sequence ID" value="NZ_JAENHN010000051.1"/>
</dbReference>
<dbReference type="InterPro" id="IPR009057">
    <property type="entry name" value="Homeodomain-like_sf"/>
</dbReference>
<protein>
    <submittedName>
        <fullName evidence="5">AraC family transcriptional regulator</fullName>
    </submittedName>
</protein>
<proteinExistence type="predicted"/>
<comment type="caution">
    <text evidence="5">The sequence shown here is derived from an EMBL/GenBank/DDBJ whole genome shotgun (WGS) entry which is preliminary data.</text>
</comment>
<dbReference type="InterPro" id="IPR029441">
    <property type="entry name" value="Cass2"/>
</dbReference>
<name>A0ABS1ETS9_9CLOT</name>
<evidence type="ECO:0000256" key="2">
    <source>
        <dbReference type="ARBA" id="ARBA00023125"/>
    </source>
</evidence>
<dbReference type="PROSITE" id="PS01124">
    <property type="entry name" value="HTH_ARAC_FAMILY_2"/>
    <property type="match status" value="1"/>
</dbReference>
<keyword evidence="2" id="KW-0238">DNA-binding</keyword>
<keyword evidence="3" id="KW-0804">Transcription</keyword>
<dbReference type="Gene3D" id="1.10.10.60">
    <property type="entry name" value="Homeodomain-like"/>
    <property type="match status" value="2"/>
</dbReference>
<feature type="domain" description="HTH araC/xylS-type" evidence="4">
    <location>
        <begin position="9"/>
        <end position="107"/>
    </location>
</feature>
<evidence type="ECO:0000256" key="3">
    <source>
        <dbReference type="ARBA" id="ARBA00023163"/>
    </source>
</evidence>
<dbReference type="SMART" id="SM00342">
    <property type="entry name" value="HTH_ARAC"/>
    <property type="match status" value="1"/>
</dbReference>
<dbReference type="PANTHER" id="PTHR47504:SF5">
    <property type="entry name" value="RIGHT ORIGIN-BINDING PROTEIN"/>
    <property type="match status" value="1"/>
</dbReference>
<dbReference type="Proteomes" id="UP000596739">
    <property type="component" value="Unassembled WGS sequence"/>
</dbReference>
<sequence length="293" mass="34061">MSIAKQLIEQSLNYIEDNIKNNFTLDDISENIGISKFHLHRLFKSLTGTNLMNYVTTRKISSSIDDLINSNLRIIDIALEYGFEYEETYIRSFKRVLGKTPLKVRKSGDSIPIVEMINVDDIIEAGEAAVYKPFFMIKPKFQITGIEHTISFTENNFVANEYAKQFLYTENKLTTNSLHNNIYIGYTNWKDALRGYTLYMPSMITDKSKNPPSGMVSLTIPSHKYVVFRFAGFFNLEEVNTTHLLPVLEYMFTKWIFKGGYEFADTFRFEYVNLNISNSSYCEIDLYQPIKRK</sequence>
<dbReference type="Gene3D" id="3.20.80.10">
    <property type="entry name" value="Regulatory factor, effector binding domain"/>
    <property type="match status" value="1"/>
</dbReference>
<dbReference type="PANTHER" id="PTHR47504">
    <property type="entry name" value="RIGHT ORIGIN-BINDING PROTEIN"/>
    <property type="match status" value="1"/>
</dbReference>
<keyword evidence="1" id="KW-0805">Transcription regulation</keyword>